<dbReference type="InterPro" id="IPR005197">
    <property type="entry name" value="Glyco_hydro_71"/>
</dbReference>
<organism evidence="2 3">
    <name type="scientific">Microbacterium paludicola</name>
    <dbReference type="NCBI Taxonomy" id="300019"/>
    <lineage>
        <taxon>Bacteria</taxon>
        <taxon>Bacillati</taxon>
        <taxon>Actinomycetota</taxon>
        <taxon>Actinomycetes</taxon>
        <taxon>Micrococcales</taxon>
        <taxon>Microbacteriaceae</taxon>
        <taxon>Microbacterium</taxon>
    </lineage>
</organism>
<comment type="caution">
    <text evidence="2">The sequence shown here is derived from an EMBL/GenBank/DDBJ whole genome shotgun (WGS) entry which is preliminary data.</text>
</comment>
<feature type="chain" id="PRO_5047100500" description="Glycosyl hydrolase family 71" evidence="1">
    <location>
        <begin position="40"/>
        <end position="656"/>
    </location>
</feature>
<dbReference type="Pfam" id="PF03659">
    <property type="entry name" value="Glyco_hydro_71"/>
    <property type="match status" value="1"/>
</dbReference>
<dbReference type="PROSITE" id="PS50007">
    <property type="entry name" value="PIPLC_X_DOMAIN"/>
    <property type="match status" value="1"/>
</dbReference>
<accession>A0ABU1I114</accession>
<feature type="signal peptide" evidence="1">
    <location>
        <begin position="1"/>
        <end position="39"/>
    </location>
</feature>
<gene>
    <name evidence="2" type="ORF">QE367_001589</name>
</gene>
<dbReference type="Proteomes" id="UP001260188">
    <property type="component" value="Unassembled WGS sequence"/>
</dbReference>
<evidence type="ECO:0000313" key="3">
    <source>
        <dbReference type="Proteomes" id="UP001260188"/>
    </source>
</evidence>
<evidence type="ECO:0000313" key="2">
    <source>
        <dbReference type="EMBL" id="MDR6167385.1"/>
    </source>
</evidence>
<dbReference type="Gene3D" id="3.20.20.80">
    <property type="entry name" value="Glycosidases"/>
    <property type="match status" value="1"/>
</dbReference>
<protein>
    <recommendedName>
        <fullName evidence="4">Glycosyl hydrolase family 71</fullName>
    </recommendedName>
</protein>
<keyword evidence="3" id="KW-1185">Reference proteome</keyword>
<proteinExistence type="predicted"/>
<dbReference type="RefSeq" id="WP_309665890.1">
    <property type="nucleotide sequence ID" value="NZ_JAVIZA010000001.1"/>
</dbReference>
<name>A0ABU1I114_9MICO</name>
<sequence>MKPDNQDPHSSRRRRSGRAILATLSTLALLLGGTTAAHASGGHVAAAATPRPVTVTLSTSDTATVSARTPRTVLGTQPLSATSTQDRSYARFTLPADVDTTRPVSASLSLTVRYSTASTAGVDVYAERGSWAGATLTYATRPAESGDLLAGSTATARAGSSVTVPLGDVAQVAQDGQLSVRLAYRQKSVSTTFFRTGDKAPSLRLTYTPKPAPAPAPAPASGARMVFAHYFPPYPISIDNRPADTDYYTRNYLSPDGENGKHAEYGGLLRDRPLGVAPSSSSSWKVDNLRREVAQAQGAGIDGFTVNIMSVSGSNWDATKNLFTAAERQGGFAVVPMVDASASVAAVSPETVADRLAELYRSKAAFRVGGRMLLSSFAAEKQSVEWWSRIIQRLQRTHGVQVTFQAVFLNPSDANMSAFRAIADGYGNWGVRTPWHTANGPDYAARARALGKTWMAPVSVQDYRPRAGVFAESGNTDNLRASWRRAIDSGAQYVQLVTWNDYSESTQFAPSADHGDTFLDISRPYLDWFHAGAEPKVTQDQAFLVHRTQFAGARPSLGHTLATPTLGGTSSTPTDEVEAVVYLTAPATVTVTVGGTATRFDAPAGRSVYTVPLRQGAVSASIDRSGKRVISLTSPYRVVGTPRVQDLSYYGVSSLG</sequence>
<dbReference type="EMBL" id="JAVIZA010000001">
    <property type="protein sequence ID" value="MDR6167385.1"/>
    <property type="molecule type" value="Genomic_DNA"/>
</dbReference>
<keyword evidence="1" id="KW-0732">Signal</keyword>
<evidence type="ECO:0008006" key="4">
    <source>
        <dbReference type="Google" id="ProtNLM"/>
    </source>
</evidence>
<reference evidence="2 3" key="1">
    <citation type="submission" date="2023-08" db="EMBL/GenBank/DDBJ databases">
        <title>Functional and genomic diversity of the sorghum phyllosphere microbiome.</title>
        <authorList>
            <person name="Shade A."/>
        </authorList>
    </citation>
    <scope>NUCLEOTIDE SEQUENCE [LARGE SCALE GENOMIC DNA]</scope>
    <source>
        <strain evidence="2 3">SORGH_AS_0919</strain>
    </source>
</reference>
<evidence type="ECO:0000256" key="1">
    <source>
        <dbReference type="SAM" id="SignalP"/>
    </source>
</evidence>
<dbReference type="CDD" id="cd11577">
    <property type="entry name" value="GH71"/>
    <property type="match status" value="1"/>
</dbReference>